<dbReference type="Gene3D" id="1.10.10.10">
    <property type="entry name" value="Winged helix-like DNA-binding domain superfamily/Winged helix DNA-binding domain"/>
    <property type="match status" value="1"/>
</dbReference>
<dbReference type="InterPro" id="IPR036390">
    <property type="entry name" value="WH_DNA-bd_sf"/>
</dbReference>
<dbReference type="SUPFAM" id="SSF64288">
    <property type="entry name" value="Chorismate lyase-like"/>
    <property type="match status" value="1"/>
</dbReference>
<dbReference type="SMART" id="SM00345">
    <property type="entry name" value="HTH_GNTR"/>
    <property type="match status" value="1"/>
</dbReference>
<evidence type="ECO:0000313" key="6">
    <source>
        <dbReference type="Proteomes" id="UP000019146"/>
    </source>
</evidence>
<dbReference type="GO" id="GO:0003677">
    <property type="term" value="F:DNA binding"/>
    <property type="evidence" value="ECO:0007669"/>
    <property type="project" value="UniProtKB-KW"/>
</dbReference>
<evidence type="ECO:0000256" key="2">
    <source>
        <dbReference type="ARBA" id="ARBA00023125"/>
    </source>
</evidence>
<gene>
    <name evidence="5" type="ORF">K788_0001449</name>
</gene>
<dbReference type="InterPro" id="IPR028978">
    <property type="entry name" value="Chorismate_lyase_/UTRA_dom_sf"/>
</dbReference>
<dbReference type="Pfam" id="PF07702">
    <property type="entry name" value="UTRA"/>
    <property type="match status" value="1"/>
</dbReference>
<dbReference type="InterPro" id="IPR000524">
    <property type="entry name" value="Tscrpt_reg_HTH_GntR"/>
</dbReference>
<dbReference type="Proteomes" id="UP000019146">
    <property type="component" value="Plasmid unnamed"/>
</dbReference>
<dbReference type="EMBL" id="CP012748">
    <property type="protein sequence ID" value="ALL70207.1"/>
    <property type="molecule type" value="Genomic_DNA"/>
</dbReference>
<dbReference type="AlphaFoldDB" id="A0A0P0RNB8"/>
<keyword evidence="2" id="KW-0238">DNA-binding</keyword>
<evidence type="ECO:0000313" key="5">
    <source>
        <dbReference type="EMBL" id="ALL70207.1"/>
    </source>
</evidence>
<dbReference type="CDD" id="cd07377">
    <property type="entry name" value="WHTH_GntR"/>
    <property type="match status" value="1"/>
</dbReference>
<keyword evidence="3" id="KW-0804">Transcription</keyword>
<organism evidence="5 6">
    <name type="scientific">Paraburkholderia caribensis MBA4</name>
    <dbReference type="NCBI Taxonomy" id="1323664"/>
    <lineage>
        <taxon>Bacteria</taxon>
        <taxon>Pseudomonadati</taxon>
        <taxon>Pseudomonadota</taxon>
        <taxon>Betaproteobacteria</taxon>
        <taxon>Burkholderiales</taxon>
        <taxon>Burkholderiaceae</taxon>
        <taxon>Paraburkholderia</taxon>
    </lineage>
</organism>
<dbReference type="SUPFAM" id="SSF46785">
    <property type="entry name" value="Winged helix' DNA-binding domain"/>
    <property type="match status" value="1"/>
</dbReference>
<evidence type="ECO:0000256" key="3">
    <source>
        <dbReference type="ARBA" id="ARBA00023163"/>
    </source>
</evidence>
<dbReference type="PRINTS" id="PR00035">
    <property type="entry name" value="HTHGNTR"/>
</dbReference>
<dbReference type="InterPro" id="IPR011663">
    <property type="entry name" value="UTRA"/>
</dbReference>
<dbReference type="GO" id="GO:0045892">
    <property type="term" value="P:negative regulation of DNA-templated transcription"/>
    <property type="evidence" value="ECO:0007669"/>
    <property type="project" value="TreeGrafter"/>
</dbReference>
<dbReference type="InterPro" id="IPR050679">
    <property type="entry name" value="Bact_HTH_transcr_reg"/>
</dbReference>
<dbReference type="InterPro" id="IPR036388">
    <property type="entry name" value="WH-like_DNA-bd_sf"/>
</dbReference>
<proteinExistence type="predicted"/>
<geneLocation type="plasmid" evidence="6"/>
<dbReference type="GO" id="GO:0003700">
    <property type="term" value="F:DNA-binding transcription factor activity"/>
    <property type="evidence" value="ECO:0007669"/>
    <property type="project" value="InterPro"/>
</dbReference>
<keyword evidence="5" id="KW-0614">Plasmid</keyword>
<dbReference type="Pfam" id="PF00392">
    <property type="entry name" value="GntR"/>
    <property type="match status" value="1"/>
</dbReference>
<sequence length="245" mass="27208">MGKARQSAAPLYDRVRDALHARILDGTYPPGSRLPTEHELCESHGVSRITIRQALERLRQEGWVEKIHGQGTFVQRSRAVQNISALQSFSEAMTPLGHRVSNRVESVRVVDANSQLSSRLRLNAQARVTEIQRVRMLDGVAVSFEVTYAAHEIGGQLLTADLANRDIFHVIEQDCGVRIGHADLSIRSMPASEAVAAALEVEPGSSLLGIERVVYSRDGAPVLFEALNYRGDAFQYQLRIERSKR</sequence>
<name>A0A0P0RNB8_9BURK</name>
<evidence type="ECO:0000256" key="1">
    <source>
        <dbReference type="ARBA" id="ARBA00023015"/>
    </source>
</evidence>
<feature type="domain" description="HTH gntR-type" evidence="4">
    <location>
        <begin position="9"/>
        <end position="77"/>
    </location>
</feature>
<dbReference type="KEGG" id="bcai:K788_0001449"/>
<keyword evidence="1" id="KW-0805">Transcription regulation</keyword>
<accession>A0A0P0RNB8</accession>
<reference evidence="5 6" key="1">
    <citation type="journal article" date="2014" name="Genome Announc.">
        <title>Draft Genome Sequence of the Haloacid-Degrading Burkholderia caribensis Strain MBA4.</title>
        <authorList>
            <person name="Pan Y."/>
            <person name="Kong K.F."/>
            <person name="Tsang J.S."/>
        </authorList>
    </citation>
    <scope>NUCLEOTIDE SEQUENCE [LARGE SCALE GENOMIC DNA]</scope>
    <source>
        <strain evidence="5 6">MBA4</strain>
        <plasmid evidence="6">Plasmid</plasmid>
    </source>
</reference>
<dbReference type="PROSITE" id="PS50949">
    <property type="entry name" value="HTH_GNTR"/>
    <property type="match status" value="1"/>
</dbReference>
<dbReference type="PANTHER" id="PTHR44846">
    <property type="entry name" value="MANNOSYL-D-GLYCERATE TRANSPORT/METABOLISM SYSTEM REPRESSOR MNGR-RELATED"/>
    <property type="match status" value="1"/>
</dbReference>
<dbReference type="PANTHER" id="PTHR44846:SF1">
    <property type="entry name" value="MANNOSYL-D-GLYCERATE TRANSPORT_METABOLISM SYSTEM REPRESSOR MNGR-RELATED"/>
    <property type="match status" value="1"/>
</dbReference>
<dbReference type="RefSeq" id="WP_035994632.1">
    <property type="nucleotide sequence ID" value="NZ_CP012748.1"/>
</dbReference>
<evidence type="ECO:0000259" key="4">
    <source>
        <dbReference type="PROSITE" id="PS50949"/>
    </source>
</evidence>
<dbReference type="FunFam" id="1.10.10.10:FF:000079">
    <property type="entry name" value="GntR family transcriptional regulator"/>
    <property type="match status" value="1"/>
</dbReference>
<protein>
    <submittedName>
        <fullName evidence="5">Putative alkanesulfonate metabolism utilization regulator</fullName>
    </submittedName>
</protein>
<dbReference type="Gene3D" id="3.40.1410.10">
    <property type="entry name" value="Chorismate lyase-like"/>
    <property type="match status" value="1"/>
</dbReference>
<dbReference type="GeneID" id="69973695"/>
<dbReference type="SMART" id="SM00866">
    <property type="entry name" value="UTRA"/>
    <property type="match status" value="1"/>
</dbReference>